<comment type="caution">
    <text evidence="2">The sequence shown here is derived from an EMBL/GenBank/DDBJ whole genome shotgun (WGS) entry which is preliminary data.</text>
</comment>
<dbReference type="AlphaFoldDB" id="A0A9X1TVZ7"/>
<proteinExistence type="predicted"/>
<keyword evidence="1" id="KW-0732">Signal</keyword>
<feature type="signal peptide" evidence="1">
    <location>
        <begin position="1"/>
        <end position="19"/>
    </location>
</feature>
<name>A0A9X1TVZ7_9BACT</name>
<evidence type="ECO:0000313" key="2">
    <source>
        <dbReference type="EMBL" id="MCF2500602.1"/>
    </source>
</evidence>
<accession>A0A9X1TVZ7</accession>
<gene>
    <name evidence="2" type="ORF">L0661_19940</name>
</gene>
<sequence length="417" mass="46531">MLKRFIILILVLVSQNTLANQILIPMDHTQTNHLKAYGLAYMLLNGEIDVDWLLNYRGGAFKVAYSKSIENECKLRAVSYEVLSESASAQIVSQISDPDVNMDLIKLHKAAKIAVYSPIKISPSEFENTDAVLLVLKYAEIPFEVIYDEEILKGDLPKYDWLHLHHEDFTGQFGKSLRRTTPADVKAQEAIASRFGFAKVPQMKLAVAKAIKEFCAGGGFLFAMCSGAETFDIALAAEGIDIVDNMDGDGVDPDAQSRLDFEKTFAFQNFKLALDEYEGMTFSDINSSAGGFRSWGEEGAYFSLFDFSAKWDVIPAMLVQNHEHLIREFMGQTFAFSKKTVKPSVLVMGTAASSERYIYGELGRGQWTFYGGHDPEGRGGGGRRMPTDLNLYPNSPGYRLILNNVLFPSARKKKRKT</sequence>
<dbReference type="RefSeq" id="WP_235178913.1">
    <property type="nucleotide sequence ID" value="NZ_JAKFFV010000012.1"/>
</dbReference>
<reference evidence="2" key="1">
    <citation type="submission" date="2022-01" db="EMBL/GenBank/DDBJ databases">
        <title>Novel species in genus Dyadobacter.</title>
        <authorList>
            <person name="Ma C."/>
        </authorList>
    </citation>
    <scope>NUCLEOTIDE SEQUENCE</scope>
    <source>
        <strain evidence="2">CY357</strain>
    </source>
</reference>
<protein>
    <submittedName>
        <fullName evidence="2">Asparagine synthetase B</fullName>
    </submittedName>
</protein>
<evidence type="ECO:0000256" key="1">
    <source>
        <dbReference type="SAM" id="SignalP"/>
    </source>
</evidence>
<organism evidence="2 3">
    <name type="scientific">Dyadobacter chenhuakuii</name>
    <dbReference type="NCBI Taxonomy" id="2909339"/>
    <lineage>
        <taxon>Bacteria</taxon>
        <taxon>Pseudomonadati</taxon>
        <taxon>Bacteroidota</taxon>
        <taxon>Cytophagia</taxon>
        <taxon>Cytophagales</taxon>
        <taxon>Spirosomataceae</taxon>
        <taxon>Dyadobacter</taxon>
    </lineage>
</organism>
<evidence type="ECO:0000313" key="3">
    <source>
        <dbReference type="Proteomes" id="UP001139411"/>
    </source>
</evidence>
<feature type="chain" id="PRO_5040734465" evidence="1">
    <location>
        <begin position="20"/>
        <end position="417"/>
    </location>
</feature>
<dbReference type="Proteomes" id="UP001139411">
    <property type="component" value="Unassembled WGS sequence"/>
</dbReference>
<dbReference type="EMBL" id="JAKFFV010000012">
    <property type="protein sequence ID" value="MCF2500602.1"/>
    <property type="molecule type" value="Genomic_DNA"/>
</dbReference>